<comment type="subcellular location">
    <subcellularLocation>
        <location evidence="1">Membrane</location>
        <topology evidence="1">Single-pass membrane protein</topology>
    </subcellularLocation>
</comment>
<dbReference type="GeneID" id="111109280"/>
<keyword evidence="10" id="KW-0325">Glycoprotein</keyword>
<feature type="domain" description="Cadherin" evidence="12">
    <location>
        <begin position="214"/>
        <end position="319"/>
    </location>
</feature>
<evidence type="ECO:0000313" key="13">
    <source>
        <dbReference type="Proteomes" id="UP000694844"/>
    </source>
</evidence>
<keyword evidence="4" id="KW-0732">Signal</keyword>
<feature type="domain" description="Cadherin" evidence="12">
    <location>
        <begin position="753"/>
        <end position="852"/>
    </location>
</feature>
<dbReference type="FunFam" id="2.60.40.60:FF:000092">
    <property type="entry name" value="Protocadherin 8"/>
    <property type="match status" value="1"/>
</dbReference>
<evidence type="ECO:0000256" key="1">
    <source>
        <dbReference type="ARBA" id="ARBA00004167"/>
    </source>
</evidence>
<dbReference type="CDD" id="cd11304">
    <property type="entry name" value="Cadherin_repeat"/>
    <property type="match status" value="15"/>
</dbReference>
<dbReference type="SUPFAM" id="SSF49313">
    <property type="entry name" value="Cadherin-like"/>
    <property type="match status" value="15"/>
</dbReference>
<dbReference type="InterPro" id="IPR015919">
    <property type="entry name" value="Cadherin-like_sf"/>
</dbReference>
<dbReference type="GO" id="GO:0045296">
    <property type="term" value="F:cadherin binding"/>
    <property type="evidence" value="ECO:0007669"/>
    <property type="project" value="TreeGrafter"/>
</dbReference>
<dbReference type="PRINTS" id="PR00205">
    <property type="entry name" value="CADHERIN"/>
</dbReference>
<reference evidence="14" key="1">
    <citation type="submission" date="2025-08" db="UniProtKB">
        <authorList>
            <consortium name="RefSeq"/>
        </authorList>
    </citation>
    <scope>IDENTIFICATION</scope>
    <source>
        <tissue evidence="14">Whole sample</tissue>
    </source>
</reference>
<feature type="domain" description="Cadherin" evidence="12">
    <location>
        <begin position="955"/>
        <end position="1059"/>
    </location>
</feature>
<dbReference type="FunFam" id="2.60.40.60:FF:000104">
    <property type="entry name" value="cadherin-23 isoform X1"/>
    <property type="match status" value="1"/>
</dbReference>
<evidence type="ECO:0000256" key="3">
    <source>
        <dbReference type="ARBA" id="ARBA00022692"/>
    </source>
</evidence>
<feature type="domain" description="Cadherin" evidence="12">
    <location>
        <begin position="6"/>
        <end position="116"/>
    </location>
</feature>
<feature type="domain" description="Cadherin" evidence="12">
    <location>
        <begin position="853"/>
        <end position="954"/>
    </location>
</feature>
<dbReference type="Gene3D" id="2.60.40.60">
    <property type="entry name" value="Cadherins"/>
    <property type="match status" value="16"/>
</dbReference>
<keyword evidence="2" id="KW-0245">EGF-like domain</keyword>
<feature type="domain" description="Cadherin" evidence="12">
    <location>
        <begin position="1165"/>
        <end position="1269"/>
    </location>
</feature>
<dbReference type="FunFam" id="2.60.40.60:FF:000058">
    <property type="entry name" value="FAT atypical cadherin 3"/>
    <property type="match status" value="1"/>
</dbReference>
<evidence type="ECO:0000259" key="12">
    <source>
        <dbReference type="PROSITE" id="PS50268"/>
    </source>
</evidence>
<keyword evidence="9" id="KW-1015">Disulfide bond</keyword>
<dbReference type="PROSITE" id="PS00232">
    <property type="entry name" value="CADHERIN_1"/>
    <property type="match status" value="6"/>
</dbReference>
<keyword evidence="7" id="KW-1133">Transmembrane helix</keyword>
<gene>
    <name evidence="14" type="primary">LOC111109280</name>
</gene>
<feature type="domain" description="Cadherin" evidence="12">
    <location>
        <begin position="646"/>
        <end position="750"/>
    </location>
</feature>
<dbReference type="SMART" id="SM00112">
    <property type="entry name" value="CA"/>
    <property type="match status" value="15"/>
</dbReference>
<proteinExistence type="predicted"/>
<feature type="domain" description="Cadherin" evidence="12">
    <location>
        <begin position="1370"/>
        <end position="1473"/>
    </location>
</feature>
<dbReference type="PANTHER" id="PTHR24027">
    <property type="entry name" value="CADHERIN-23"/>
    <property type="match status" value="1"/>
</dbReference>
<dbReference type="Pfam" id="PF00028">
    <property type="entry name" value="Cadherin"/>
    <property type="match status" value="14"/>
</dbReference>
<feature type="domain" description="Cadherin" evidence="12">
    <location>
        <begin position="320"/>
        <end position="448"/>
    </location>
</feature>
<evidence type="ECO:0000256" key="2">
    <source>
        <dbReference type="ARBA" id="ARBA00022536"/>
    </source>
</evidence>
<feature type="domain" description="Cadherin" evidence="12">
    <location>
        <begin position="1060"/>
        <end position="1164"/>
    </location>
</feature>
<dbReference type="FunFam" id="2.60.40.60:FF:000013">
    <property type="entry name" value="Cadherin EGF LAG seven-pass G-type receptor"/>
    <property type="match status" value="2"/>
</dbReference>
<protein>
    <submittedName>
        <fullName evidence="14">Protocadherin Fat 4-like</fullName>
    </submittedName>
</protein>
<evidence type="ECO:0000256" key="7">
    <source>
        <dbReference type="ARBA" id="ARBA00022989"/>
    </source>
</evidence>
<evidence type="ECO:0000256" key="8">
    <source>
        <dbReference type="ARBA" id="ARBA00023136"/>
    </source>
</evidence>
<dbReference type="InterPro" id="IPR002126">
    <property type="entry name" value="Cadherin-like_dom"/>
</dbReference>
<keyword evidence="3" id="KW-0812">Transmembrane</keyword>
<dbReference type="PROSITE" id="PS50268">
    <property type="entry name" value="CADHERIN_2"/>
    <property type="match status" value="15"/>
</dbReference>
<evidence type="ECO:0000256" key="11">
    <source>
        <dbReference type="PROSITE-ProRule" id="PRU00043"/>
    </source>
</evidence>
<organism evidence="13 14">
    <name type="scientific">Crassostrea virginica</name>
    <name type="common">Eastern oyster</name>
    <dbReference type="NCBI Taxonomy" id="6565"/>
    <lineage>
        <taxon>Eukaryota</taxon>
        <taxon>Metazoa</taxon>
        <taxon>Spiralia</taxon>
        <taxon>Lophotrochozoa</taxon>
        <taxon>Mollusca</taxon>
        <taxon>Bivalvia</taxon>
        <taxon>Autobranchia</taxon>
        <taxon>Pteriomorphia</taxon>
        <taxon>Ostreida</taxon>
        <taxon>Ostreoidea</taxon>
        <taxon>Ostreidae</taxon>
        <taxon>Crassostrea</taxon>
    </lineage>
</organism>
<dbReference type="GO" id="GO:0005509">
    <property type="term" value="F:calcium ion binding"/>
    <property type="evidence" value="ECO:0007669"/>
    <property type="project" value="UniProtKB-UniRule"/>
</dbReference>
<dbReference type="GO" id="GO:0007156">
    <property type="term" value="P:homophilic cell adhesion via plasma membrane adhesion molecules"/>
    <property type="evidence" value="ECO:0007669"/>
    <property type="project" value="InterPro"/>
</dbReference>
<dbReference type="GO" id="GO:0016342">
    <property type="term" value="C:catenin complex"/>
    <property type="evidence" value="ECO:0007669"/>
    <property type="project" value="TreeGrafter"/>
</dbReference>
<evidence type="ECO:0000256" key="4">
    <source>
        <dbReference type="ARBA" id="ARBA00022729"/>
    </source>
</evidence>
<feature type="domain" description="Cadherin" evidence="12">
    <location>
        <begin position="1270"/>
        <end position="1373"/>
    </location>
</feature>
<dbReference type="FunFam" id="2.60.40.60:FF:000080">
    <property type="entry name" value="FAT atypical cadherin 1"/>
    <property type="match status" value="1"/>
</dbReference>
<dbReference type="OrthoDB" id="6252479at2759"/>
<accession>A0A8B8BCC2</accession>
<keyword evidence="5" id="KW-0677">Repeat</keyword>
<evidence type="ECO:0000256" key="9">
    <source>
        <dbReference type="ARBA" id="ARBA00023157"/>
    </source>
</evidence>
<dbReference type="GO" id="GO:0031175">
    <property type="term" value="P:neuron projection development"/>
    <property type="evidence" value="ECO:0007669"/>
    <property type="project" value="TreeGrafter"/>
</dbReference>
<dbReference type="GO" id="GO:0016477">
    <property type="term" value="P:cell migration"/>
    <property type="evidence" value="ECO:0007669"/>
    <property type="project" value="TreeGrafter"/>
</dbReference>
<dbReference type="KEGG" id="cvn:111109280"/>
<feature type="domain" description="Cadherin" evidence="12">
    <location>
        <begin position="109"/>
        <end position="210"/>
    </location>
</feature>
<dbReference type="PANTHER" id="PTHR24027:SF438">
    <property type="entry name" value="CADHERIN 23"/>
    <property type="match status" value="1"/>
</dbReference>
<feature type="domain" description="Cadherin" evidence="12">
    <location>
        <begin position="1475"/>
        <end position="1589"/>
    </location>
</feature>
<sequence>MTPSLHQVAPTVDVSESVSVGTLIYQFTVTETDKIDSFNMQQTVASIQASGDSAKFAINPVTAAIYLKEALDFEAAQTHTITIQVEDQGISPLKMSTATLTINVQDVCSALYSAVTVSENTAVDSQLQDIVCSDQETVVLTYAITDGNALNKFKLDGHLLKLNSQIDADTEATQYSLKIEVVDGGPAPARTTTVSVAVDVTGIDDNVPVWETPTNGAYTTTLPENSGAGTLVQMISATDADLAGTYDADITYSIEDTTSIFGIEPKTGRIYLARGVVDREILDTYIISVSAYSSNQAAAKILGTVTVSILDVNDNTPTFPQSSYQVSVPENTGTNLGILTLTAQDTDLGTNGQITYSITSTTLSFPAATDGDSGVDGSVIYSLMTFTNTFAIKSSTQELFLIHPVDREAQAVYELVIVATDEATVNAKTGTGTMTVTVVDVNEFPPDCSISAEVIASPPYSIGSEIYTVICIDQDSPGPNGQIVYSINAGNTNTDFRIEPDGRVVFNKLPSDVNYQLTIVASDSAAVPLSTSVFLDVVLQSDPWFTTMPGTTSIDESSPLGSSVYDVLGNSASGFKSFSIISGNAENRFKINSYTGNVFIYSALDRETTSSYSLGIRITDINLSKTADSTLTVTVLDNNDNTPTFGSTFYETSIAENIGVGTLIQNLQATDIDSVGPNSAISYAIASGNVENKFEIDTSGQLKLTATLDAETTKIYMLSVVATDSGTPPLTGTTIVLLQVTNVNEFQTEFLTTGGSYSHTLPENTALGTLVFTVTAQDLDVGSEITYAITVGNDNSFTIDRQSGNIFLTKLLDRETTSSYSLTITANNGQGDVTDALLALTVTDVNDNDPKFSQNVYTAQVVENYPTGGSVTRVTCTDADAGVNKDLTLSIVAGNTGNAFRITGDVVEVNSILDFETINKYVILIESKDNGIPRRSSTATVDIDITPVYAQPRFASNTQSITIAENTQIGTSVFDSDATISGALDNKDLKYTITAGNSDGKFAVNENTGQLSVIGILDRDTTASYDVTITAVNIQQGTLRDFVTVTVTLSDINDNKPVFSVPKYSFTISEDSPINTVVGKLTASDKDTGTNSALSFSIVSGEFSSDFSIDISTGEIKVNTVLNAPMRGSYALIIQAADGGSPSLLSTTEVDITVTDLNDNTPIFSPAVVSVKVNEMLNISSALYSVQATDADAGANARLTYSILSGNGGLRFSVDPNDGKVLLRNLLDREAVSLYSLVIIAVDAGSPAKTGSLTLSIEVMDANDNSPYFIGEPYSVTLGRASPVGTYLTTITGNDTDLMDNAVIEYFVVGGDVSNTFFLDKDTGRVTTVTSLVSSPDTYFLVIYAIDKGVPKKTSTTTLSVRIDPAYSPVPSDFSYNVDENVPIDTTIGTVIPDPIHNPGTTIEYTIVSGNFHNNLKIGLNDGVIKVARALDHEERNNYFLTVKIQDTTNTGLVYNKNVNVQVNDLNDNTPAFESSTITFAAVVENSPVGLTFGQVPATDADSNQNSQITYEINPSDTAALTAFSITSTGHLVLSISPDYESTPRLAFVVYAKDQGTPSLTGSVNVVIDLVDVYDNPRSASSNGQSPFYSLECPTTAQNGDVIVKVKVSEFGYTVGATDSMRYNMIGGSTVFDVGSTSGDLYVKDRTKLFEGTRYFFSMSVRIQTSENNVTATSALFRVDTFTPTSHMVILTHSISKATVESQK</sequence>
<dbReference type="InterPro" id="IPR020894">
    <property type="entry name" value="Cadherin_CS"/>
</dbReference>
<dbReference type="FunFam" id="2.60.40.60:FF:000020">
    <property type="entry name" value="Dachsous cadherin-related 1b"/>
    <property type="match status" value="1"/>
</dbReference>
<keyword evidence="8" id="KW-0472">Membrane</keyword>
<evidence type="ECO:0000256" key="6">
    <source>
        <dbReference type="ARBA" id="ARBA00022837"/>
    </source>
</evidence>
<dbReference type="GO" id="GO:0008013">
    <property type="term" value="F:beta-catenin binding"/>
    <property type="evidence" value="ECO:0007669"/>
    <property type="project" value="TreeGrafter"/>
</dbReference>
<evidence type="ECO:0000256" key="5">
    <source>
        <dbReference type="ARBA" id="ARBA00022737"/>
    </source>
</evidence>
<dbReference type="InterPro" id="IPR039808">
    <property type="entry name" value="Cadherin"/>
</dbReference>
<feature type="domain" description="Cadherin" evidence="12">
    <location>
        <begin position="463"/>
        <end position="545"/>
    </location>
</feature>
<evidence type="ECO:0000256" key="10">
    <source>
        <dbReference type="ARBA" id="ARBA00023180"/>
    </source>
</evidence>
<dbReference type="RefSeq" id="XP_022301070.1">
    <property type="nucleotide sequence ID" value="XM_022445362.1"/>
</dbReference>
<keyword evidence="6 11" id="KW-0106">Calcium</keyword>
<keyword evidence="13" id="KW-1185">Reference proteome</keyword>
<dbReference type="Proteomes" id="UP000694844">
    <property type="component" value="Chromosome 8"/>
</dbReference>
<feature type="domain" description="Cadherin" evidence="12">
    <location>
        <begin position="546"/>
        <end position="645"/>
    </location>
</feature>
<name>A0A8B8BCC2_CRAVI</name>
<evidence type="ECO:0000313" key="14">
    <source>
        <dbReference type="RefSeq" id="XP_022301070.1"/>
    </source>
</evidence>